<comment type="caution">
    <text evidence="2">The sequence shown here is derived from an EMBL/GenBank/DDBJ whole genome shotgun (WGS) entry which is preliminary data.</text>
</comment>
<evidence type="ECO:0000313" key="3">
    <source>
        <dbReference type="Proteomes" id="UP000789901"/>
    </source>
</evidence>
<keyword evidence="3" id="KW-1185">Reference proteome</keyword>
<feature type="region of interest" description="Disordered" evidence="1">
    <location>
        <begin position="16"/>
        <end position="60"/>
    </location>
</feature>
<dbReference type="Proteomes" id="UP000789901">
    <property type="component" value="Unassembled WGS sequence"/>
</dbReference>
<reference evidence="2 3" key="1">
    <citation type="submission" date="2021-06" db="EMBL/GenBank/DDBJ databases">
        <authorList>
            <person name="Kallberg Y."/>
            <person name="Tangrot J."/>
            <person name="Rosling A."/>
        </authorList>
    </citation>
    <scope>NUCLEOTIDE SEQUENCE [LARGE SCALE GENOMIC DNA]</scope>
    <source>
        <strain evidence="2 3">120-4 pot B 10/14</strain>
    </source>
</reference>
<sequence>MEGDARHQHQLANIRASRMLLSEKETHQRQLKSGIDDQLDITEQPQLHTAKLQPNTTEPP</sequence>
<evidence type="ECO:0000256" key="1">
    <source>
        <dbReference type="SAM" id="MobiDB-lite"/>
    </source>
</evidence>
<gene>
    <name evidence="2" type="ORF">GMARGA_LOCUS8963</name>
</gene>
<evidence type="ECO:0000313" key="2">
    <source>
        <dbReference type="EMBL" id="CAG8643421.1"/>
    </source>
</evidence>
<protein>
    <submittedName>
        <fullName evidence="2">18146_t:CDS:1</fullName>
    </submittedName>
</protein>
<name>A0ABN7UP09_GIGMA</name>
<accession>A0ABN7UP09</accession>
<proteinExistence type="predicted"/>
<feature type="compositionally biased region" description="Polar residues" evidence="1">
    <location>
        <begin position="41"/>
        <end position="60"/>
    </location>
</feature>
<dbReference type="EMBL" id="CAJVQB010004714">
    <property type="protein sequence ID" value="CAG8643421.1"/>
    <property type="molecule type" value="Genomic_DNA"/>
</dbReference>
<organism evidence="2 3">
    <name type="scientific">Gigaspora margarita</name>
    <dbReference type="NCBI Taxonomy" id="4874"/>
    <lineage>
        <taxon>Eukaryota</taxon>
        <taxon>Fungi</taxon>
        <taxon>Fungi incertae sedis</taxon>
        <taxon>Mucoromycota</taxon>
        <taxon>Glomeromycotina</taxon>
        <taxon>Glomeromycetes</taxon>
        <taxon>Diversisporales</taxon>
        <taxon>Gigasporaceae</taxon>
        <taxon>Gigaspora</taxon>
    </lineage>
</organism>